<dbReference type="GeneID" id="54412562"/>
<dbReference type="PANTHER" id="PTHR47250">
    <property type="entry name" value="HISTONE-LYSINE N-METHYLTRANSFERASE SET-6"/>
    <property type="match status" value="1"/>
</dbReference>
<evidence type="ECO:0000259" key="2">
    <source>
        <dbReference type="PROSITE" id="PS50280"/>
    </source>
</evidence>
<name>A0A6A6ANI4_9PLEO</name>
<dbReference type="SUPFAM" id="SSF82199">
    <property type="entry name" value="SET domain"/>
    <property type="match status" value="1"/>
</dbReference>
<dbReference type="PANTHER" id="PTHR47250:SF3">
    <property type="entry name" value="HISTONE-LYSINE N-METHYLTRANSFERASE SET-6"/>
    <property type="match status" value="1"/>
</dbReference>
<dbReference type="InterPro" id="IPR046341">
    <property type="entry name" value="SET_dom_sf"/>
</dbReference>
<dbReference type="AlphaFoldDB" id="A0A6A6ANI4"/>
<keyword evidence="4" id="KW-1185">Reference proteome</keyword>
<dbReference type="Gene3D" id="2.170.270.10">
    <property type="entry name" value="SET domain"/>
    <property type="match status" value="1"/>
</dbReference>
<feature type="domain" description="SET" evidence="2">
    <location>
        <begin position="86"/>
        <end position="201"/>
    </location>
</feature>
<dbReference type="InterPro" id="IPR001214">
    <property type="entry name" value="SET_dom"/>
</dbReference>
<dbReference type="Proteomes" id="UP000799771">
    <property type="component" value="Unassembled WGS sequence"/>
</dbReference>
<protein>
    <submittedName>
        <fullName evidence="3">SET domain-containing protein</fullName>
    </submittedName>
</protein>
<feature type="region of interest" description="Disordered" evidence="1">
    <location>
        <begin position="228"/>
        <end position="295"/>
    </location>
</feature>
<evidence type="ECO:0000313" key="3">
    <source>
        <dbReference type="EMBL" id="KAF2132753.1"/>
    </source>
</evidence>
<accession>A0A6A6ANI4</accession>
<sequence length="323" mass="36452">MAAQAPTTQLPRNVAPNIGTVREQNKFHKKHGEHLKAQEYCLGKYCWQAPAWVPIVGHQCARDVTPKALCDHTFSEWMQGCARWESRLEIREVLSMGYGLYSKWKWKKNDIIGPYLGELIPETSDNTAYCHEVSIGPMFSNVETPVAYIDAEHCGNYARFCNHSCDNNADICEARVGTERMLVLKANKSIIPGEQICVDYGEDYFRQRQCLCGRETCKYPNLVNPVKSVTTPKPKKKNLRSKTPVSALGKRRTRNDEHDVCTTEPETKKTKSSEDSNSMPGLEFYLDPKTIPQGAPHQETLYHLEPTGPEVQESKVEISATSG</sequence>
<evidence type="ECO:0000256" key="1">
    <source>
        <dbReference type="SAM" id="MobiDB-lite"/>
    </source>
</evidence>
<dbReference type="Pfam" id="PF00856">
    <property type="entry name" value="SET"/>
    <property type="match status" value="1"/>
</dbReference>
<gene>
    <name evidence="3" type="ORF">P153DRAFT_414549</name>
</gene>
<dbReference type="EMBL" id="ML977500">
    <property type="protein sequence ID" value="KAF2132753.1"/>
    <property type="molecule type" value="Genomic_DNA"/>
</dbReference>
<organism evidence="3 4">
    <name type="scientific">Dothidotthia symphoricarpi CBS 119687</name>
    <dbReference type="NCBI Taxonomy" id="1392245"/>
    <lineage>
        <taxon>Eukaryota</taxon>
        <taxon>Fungi</taxon>
        <taxon>Dikarya</taxon>
        <taxon>Ascomycota</taxon>
        <taxon>Pezizomycotina</taxon>
        <taxon>Dothideomycetes</taxon>
        <taxon>Pleosporomycetidae</taxon>
        <taxon>Pleosporales</taxon>
        <taxon>Dothidotthiaceae</taxon>
        <taxon>Dothidotthia</taxon>
    </lineage>
</organism>
<proteinExistence type="predicted"/>
<dbReference type="RefSeq" id="XP_033527140.1">
    <property type="nucleotide sequence ID" value="XM_033672130.1"/>
</dbReference>
<feature type="compositionally biased region" description="Basic and acidic residues" evidence="1">
    <location>
        <begin position="254"/>
        <end position="274"/>
    </location>
</feature>
<dbReference type="PROSITE" id="PS50280">
    <property type="entry name" value="SET"/>
    <property type="match status" value="1"/>
</dbReference>
<reference evidence="3" key="1">
    <citation type="journal article" date="2020" name="Stud. Mycol.">
        <title>101 Dothideomycetes genomes: a test case for predicting lifestyles and emergence of pathogens.</title>
        <authorList>
            <person name="Haridas S."/>
            <person name="Albert R."/>
            <person name="Binder M."/>
            <person name="Bloem J."/>
            <person name="Labutti K."/>
            <person name="Salamov A."/>
            <person name="Andreopoulos B."/>
            <person name="Baker S."/>
            <person name="Barry K."/>
            <person name="Bills G."/>
            <person name="Bluhm B."/>
            <person name="Cannon C."/>
            <person name="Castanera R."/>
            <person name="Culley D."/>
            <person name="Daum C."/>
            <person name="Ezra D."/>
            <person name="Gonzalez J."/>
            <person name="Henrissat B."/>
            <person name="Kuo A."/>
            <person name="Liang C."/>
            <person name="Lipzen A."/>
            <person name="Lutzoni F."/>
            <person name="Magnuson J."/>
            <person name="Mondo S."/>
            <person name="Nolan M."/>
            <person name="Ohm R."/>
            <person name="Pangilinan J."/>
            <person name="Park H.-J."/>
            <person name="Ramirez L."/>
            <person name="Alfaro M."/>
            <person name="Sun H."/>
            <person name="Tritt A."/>
            <person name="Yoshinaga Y."/>
            <person name="Zwiers L.-H."/>
            <person name="Turgeon B."/>
            <person name="Goodwin S."/>
            <person name="Spatafora J."/>
            <person name="Crous P."/>
            <person name="Grigoriev I."/>
        </authorList>
    </citation>
    <scope>NUCLEOTIDE SEQUENCE</scope>
    <source>
        <strain evidence="3">CBS 119687</strain>
    </source>
</reference>
<dbReference type="InterPro" id="IPR053105">
    <property type="entry name" value="Class_V-like_SAM-MTase"/>
</dbReference>
<evidence type="ECO:0000313" key="4">
    <source>
        <dbReference type="Proteomes" id="UP000799771"/>
    </source>
</evidence>
<dbReference type="SMART" id="SM00317">
    <property type="entry name" value="SET"/>
    <property type="match status" value="1"/>
</dbReference>
<dbReference type="OrthoDB" id="308383at2759"/>